<evidence type="ECO:0000256" key="7">
    <source>
        <dbReference type="PIRSR" id="PIRSR000216-1"/>
    </source>
</evidence>
<dbReference type="GO" id="GO:0003954">
    <property type="term" value="F:NADH dehydrogenase activity"/>
    <property type="evidence" value="ECO:0007669"/>
    <property type="project" value="TreeGrafter"/>
</dbReference>
<dbReference type="CDD" id="cd03064">
    <property type="entry name" value="TRX_Fd_NuoE"/>
    <property type="match status" value="1"/>
</dbReference>
<dbReference type="GO" id="GO:0051537">
    <property type="term" value="F:2 iron, 2 sulfur cluster binding"/>
    <property type="evidence" value="ECO:0007669"/>
    <property type="project" value="UniProtKB-KW"/>
</dbReference>
<comment type="caution">
    <text evidence="8">The sequence shown here is derived from an EMBL/GenBank/DDBJ whole genome shotgun (WGS) entry which is preliminary data.</text>
</comment>
<feature type="binding site" evidence="7">
    <location>
        <position position="102"/>
    </location>
    <ligand>
        <name>[2Fe-2S] cluster</name>
        <dbReference type="ChEBI" id="CHEBI:190135"/>
    </ligand>
</feature>
<accession>A0A937X6V7</accession>
<dbReference type="Proteomes" id="UP000703893">
    <property type="component" value="Unassembled WGS sequence"/>
</dbReference>
<comment type="similarity">
    <text evidence="1">Belongs to the complex I 24 kDa subunit family.</text>
</comment>
<evidence type="ECO:0000256" key="1">
    <source>
        <dbReference type="ARBA" id="ARBA00010643"/>
    </source>
</evidence>
<reference evidence="8 9" key="1">
    <citation type="submission" date="2019-03" db="EMBL/GenBank/DDBJ databases">
        <title>Lake Tanganyika Metagenome-Assembled Genomes (MAGs).</title>
        <authorList>
            <person name="Tran P."/>
        </authorList>
    </citation>
    <scope>NUCLEOTIDE SEQUENCE [LARGE SCALE GENOMIC DNA]</scope>
    <source>
        <strain evidence="8">K_DeepCast_65m_m2_236</strain>
    </source>
</reference>
<organism evidence="8 9">
    <name type="scientific">Candidatus Tanganyikabacteria bacterium</name>
    <dbReference type="NCBI Taxonomy" id="2961651"/>
    <lineage>
        <taxon>Bacteria</taxon>
        <taxon>Bacillati</taxon>
        <taxon>Candidatus Sericytochromatia</taxon>
        <taxon>Candidatus Tanganyikabacteria</taxon>
    </lineage>
</organism>
<evidence type="ECO:0000256" key="2">
    <source>
        <dbReference type="ARBA" id="ARBA00022714"/>
    </source>
</evidence>
<sequence>MVASTVTVPHEGAQFAFSAENRDRIAFIVSQYPEKQAALLPVLWIAQEQVLADSSRPRVLSADVISAVASALDLAPAYVWGVTTFYTMYHAKPVGEHLIEVCTSVGCCLTGGEELYQHLRSRLGIDSDLGGTTSDGKFTLRRAECLAACGYAPMLQLDEGPFIENLSNAKADRLIERLRNGEDVSDLAAPPRGVTPMMDGGQ</sequence>
<feature type="binding site" evidence="7">
    <location>
        <position position="107"/>
    </location>
    <ligand>
        <name>[2Fe-2S] cluster</name>
        <dbReference type="ChEBI" id="CHEBI:190135"/>
    </ligand>
</feature>
<gene>
    <name evidence="8" type="ORF">FJZ00_08855</name>
</gene>
<keyword evidence="5 7" id="KW-0411">Iron-sulfur</keyword>
<evidence type="ECO:0000313" key="8">
    <source>
        <dbReference type="EMBL" id="MBM3275250.1"/>
    </source>
</evidence>
<dbReference type="InterPro" id="IPR036249">
    <property type="entry name" value="Thioredoxin-like_sf"/>
</dbReference>
<dbReference type="EMBL" id="VGJX01000501">
    <property type="protein sequence ID" value="MBM3275250.1"/>
    <property type="molecule type" value="Genomic_DNA"/>
</dbReference>
<evidence type="ECO:0000256" key="5">
    <source>
        <dbReference type="ARBA" id="ARBA00023014"/>
    </source>
</evidence>
<evidence type="ECO:0000313" key="9">
    <source>
        <dbReference type="Proteomes" id="UP000703893"/>
    </source>
</evidence>
<dbReference type="Gene3D" id="3.40.30.10">
    <property type="entry name" value="Glutaredoxin"/>
    <property type="match status" value="1"/>
</dbReference>
<dbReference type="GO" id="GO:0046872">
    <property type="term" value="F:metal ion binding"/>
    <property type="evidence" value="ECO:0007669"/>
    <property type="project" value="UniProtKB-KW"/>
</dbReference>
<comment type="cofactor">
    <cofactor evidence="7">
        <name>[2Fe-2S] cluster</name>
        <dbReference type="ChEBI" id="CHEBI:190135"/>
    </cofactor>
    <text evidence="7">Binds 1 [2Fe-2S] cluster.</text>
</comment>
<dbReference type="AlphaFoldDB" id="A0A937X6V7"/>
<dbReference type="PROSITE" id="PS01099">
    <property type="entry name" value="COMPLEX1_24K"/>
    <property type="match status" value="1"/>
</dbReference>
<dbReference type="PIRSF" id="PIRSF000216">
    <property type="entry name" value="NADH_DH_24kDa"/>
    <property type="match status" value="1"/>
</dbReference>
<dbReference type="PANTHER" id="PTHR10371:SF3">
    <property type="entry name" value="NADH DEHYDROGENASE [UBIQUINONE] FLAVOPROTEIN 2, MITOCHONDRIAL"/>
    <property type="match status" value="1"/>
</dbReference>
<dbReference type="PANTHER" id="PTHR10371">
    <property type="entry name" value="NADH DEHYDROGENASE UBIQUINONE FLAVOPROTEIN 2, MITOCHONDRIAL"/>
    <property type="match status" value="1"/>
</dbReference>
<evidence type="ECO:0000256" key="6">
    <source>
        <dbReference type="ARBA" id="ARBA00034078"/>
    </source>
</evidence>
<proteinExistence type="inferred from homology"/>
<dbReference type="Pfam" id="PF01257">
    <property type="entry name" value="2Fe-2S_thioredx"/>
    <property type="match status" value="1"/>
</dbReference>
<dbReference type="InterPro" id="IPR002023">
    <property type="entry name" value="NuoE-like"/>
</dbReference>
<dbReference type="InterPro" id="IPR042128">
    <property type="entry name" value="NuoE_dom"/>
</dbReference>
<feature type="binding site" evidence="7">
    <location>
        <position position="149"/>
    </location>
    <ligand>
        <name>[2Fe-2S] cluster</name>
        <dbReference type="ChEBI" id="CHEBI:190135"/>
    </ligand>
</feature>
<name>A0A937X6V7_9BACT</name>
<feature type="binding site" evidence="7">
    <location>
        <position position="145"/>
    </location>
    <ligand>
        <name>[2Fe-2S] cluster</name>
        <dbReference type="ChEBI" id="CHEBI:190135"/>
    </ligand>
</feature>
<protein>
    <submittedName>
        <fullName evidence="8">NAD(P)H-dependent oxidoreductase subunit E</fullName>
    </submittedName>
</protein>
<dbReference type="InterPro" id="IPR041921">
    <property type="entry name" value="NuoE_N"/>
</dbReference>
<evidence type="ECO:0000256" key="4">
    <source>
        <dbReference type="ARBA" id="ARBA00023004"/>
    </source>
</evidence>
<dbReference type="Gene3D" id="1.10.10.1590">
    <property type="entry name" value="NADH-quinone oxidoreductase subunit E"/>
    <property type="match status" value="1"/>
</dbReference>
<keyword evidence="3 7" id="KW-0479">Metal-binding</keyword>
<keyword evidence="4 7" id="KW-0408">Iron</keyword>
<comment type="cofactor">
    <cofactor evidence="6">
        <name>[2Fe-2S] cluster</name>
        <dbReference type="ChEBI" id="CHEBI:190135"/>
    </cofactor>
</comment>
<keyword evidence="2 7" id="KW-0001">2Fe-2S</keyword>
<evidence type="ECO:0000256" key="3">
    <source>
        <dbReference type="ARBA" id="ARBA00022723"/>
    </source>
</evidence>
<dbReference type="SUPFAM" id="SSF52833">
    <property type="entry name" value="Thioredoxin-like"/>
    <property type="match status" value="1"/>
</dbReference>